<evidence type="ECO:0000256" key="3">
    <source>
        <dbReference type="ARBA" id="ARBA00022490"/>
    </source>
</evidence>
<evidence type="ECO:0000259" key="11">
    <source>
        <dbReference type="Pfam" id="PF04452"/>
    </source>
</evidence>
<dbReference type="EC" id="2.1.1.193" evidence="10"/>
<evidence type="ECO:0000259" key="12">
    <source>
        <dbReference type="Pfam" id="PF20260"/>
    </source>
</evidence>
<dbReference type="InterPro" id="IPR046886">
    <property type="entry name" value="RsmE_MTase_dom"/>
</dbReference>
<evidence type="ECO:0000256" key="8">
    <source>
        <dbReference type="ARBA" id="ARBA00025699"/>
    </source>
</evidence>
<comment type="similarity">
    <text evidence="2 10">Belongs to the RNA methyltransferase RsmE family.</text>
</comment>
<dbReference type="PANTHER" id="PTHR30027">
    <property type="entry name" value="RIBOSOMAL RNA SMALL SUBUNIT METHYLTRANSFERASE E"/>
    <property type="match status" value="1"/>
</dbReference>
<evidence type="ECO:0000256" key="5">
    <source>
        <dbReference type="ARBA" id="ARBA00022603"/>
    </source>
</evidence>
<dbReference type="EMBL" id="NXID01000032">
    <property type="protein sequence ID" value="RXK15265.1"/>
    <property type="molecule type" value="Genomic_DNA"/>
</dbReference>
<keyword evidence="14" id="KW-1185">Reference proteome</keyword>
<comment type="caution">
    <text evidence="13">The sequence shown here is derived from an EMBL/GenBank/DDBJ whole genome shotgun (WGS) entry which is preliminary data.</text>
</comment>
<dbReference type="InterPro" id="IPR029026">
    <property type="entry name" value="tRNA_m1G_MTases_N"/>
</dbReference>
<dbReference type="PANTHER" id="PTHR30027:SF3">
    <property type="entry name" value="16S RRNA (URACIL(1498)-N(3))-METHYLTRANSFERASE"/>
    <property type="match status" value="1"/>
</dbReference>
<dbReference type="SUPFAM" id="SSF75217">
    <property type="entry name" value="alpha/beta knot"/>
    <property type="match status" value="1"/>
</dbReference>
<dbReference type="GO" id="GO:0070475">
    <property type="term" value="P:rRNA base methylation"/>
    <property type="evidence" value="ECO:0007669"/>
    <property type="project" value="TreeGrafter"/>
</dbReference>
<dbReference type="NCBIfam" id="NF008695">
    <property type="entry name" value="PRK11713.3-3"/>
    <property type="match status" value="1"/>
</dbReference>
<dbReference type="InterPro" id="IPR046887">
    <property type="entry name" value="RsmE_PUA-like"/>
</dbReference>
<name>A0AAX2AFA1_9BACT</name>
<feature type="domain" description="Ribosomal RNA small subunit methyltransferase E PUA-like" evidence="12">
    <location>
        <begin position="16"/>
        <end position="63"/>
    </location>
</feature>
<dbReference type="GO" id="GO:0005737">
    <property type="term" value="C:cytoplasm"/>
    <property type="evidence" value="ECO:0007669"/>
    <property type="project" value="UniProtKB-SubCell"/>
</dbReference>
<dbReference type="KEGG" id="amyt:AMYT_0371"/>
<reference evidence="13 14" key="1">
    <citation type="submission" date="2017-09" db="EMBL/GenBank/DDBJ databases">
        <title>Genomics of the genus Arcobacter.</title>
        <authorList>
            <person name="Perez-Cataluna A."/>
            <person name="Figueras M.J."/>
            <person name="Salas-Masso N."/>
        </authorList>
    </citation>
    <scope>NUCLEOTIDE SEQUENCE [LARGE SCALE GENOMIC DNA]</scope>
    <source>
        <strain evidence="13 14">CECT 7386</strain>
    </source>
</reference>
<feature type="domain" description="Ribosomal RNA small subunit methyltransferase E methyltransferase" evidence="11">
    <location>
        <begin position="75"/>
        <end position="220"/>
    </location>
</feature>
<proteinExistence type="inferred from homology"/>
<keyword evidence="5 10" id="KW-0489">Methyltransferase</keyword>
<evidence type="ECO:0000256" key="6">
    <source>
        <dbReference type="ARBA" id="ARBA00022679"/>
    </source>
</evidence>
<evidence type="ECO:0000256" key="10">
    <source>
        <dbReference type="PIRNR" id="PIRNR015601"/>
    </source>
</evidence>
<comment type="function">
    <text evidence="8 10">Specifically methylates the N3 position of the uracil ring of uridine 1498 (m3U1498) in 16S rRNA. Acts on the fully assembled 30S ribosomal subunit.</text>
</comment>
<comment type="catalytic activity">
    <reaction evidence="9 10">
        <text>uridine(1498) in 16S rRNA + S-adenosyl-L-methionine = N(3)-methyluridine(1498) in 16S rRNA + S-adenosyl-L-homocysteine + H(+)</text>
        <dbReference type="Rhea" id="RHEA:42920"/>
        <dbReference type="Rhea" id="RHEA-COMP:10283"/>
        <dbReference type="Rhea" id="RHEA-COMP:10284"/>
        <dbReference type="ChEBI" id="CHEBI:15378"/>
        <dbReference type="ChEBI" id="CHEBI:57856"/>
        <dbReference type="ChEBI" id="CHEBI:59789"/>
        <dbReference type="ChEBI" id="CHEBI:65315"/>
        <dbReference type="ChEBI" id="CHEBI:74502"/>
        <dbReference type="EC" id="2.1.1.193"/>
    </reaction>
</comment>
<evidence type="ECO:0000256" key="7">
    <source>
        <dbReference type="ARBA" id="ARBA00022691"/>
    </source>
</evidence>
<comment type="subcellular location">
    <subcellularLocation>
        <location evidence="1 10">Cytoplasm</location>
    </subcellularLocation>
</comment>
<keyword evidence="4 10" id="KW-0698">rRNA processing</keyword>
<evidence type="ECO:0000313" key="13">
    <source>
        <dbReference type="EMBL" id="RXK15265.1"/>
    </source>
</evidence>
<evidence type="ECO:0000256" key="2">
    <source>
        <dbReference type="ARBA" id="ARBA00005528"/>
    </source>
</evidence>
<dbReference type="Pfam" id="PF04452">
    <property type="entry name" value="Methyltrans_RNA"/>
    <property type="match status" value="1"/>
</dbReference>
<sequence length="223" mass="25595">MQYTYDENAGIVQLILDNDNYKHLIKARRQKVGDFLSFRNLKNSFLYNYKIISIDKKSATLELFSSEEKEVEVEKKLHLGWCIVDPKTVEKELPYLNELGVDKITFFPSDYSQKNFKLNFEKLEKILINSSQQCGRSSIIKLESEKSLKEFILKNPEAYMLNFSLKTVDSVKEEINTIIIGCEGGFSKAEIQSFNQEKIVGFKTPLILKSQTAISAVASKIII</sequence>
<evidence type="ECO:0000313" key="14">
    <source>
        <dbReference type="Proteomes" id="UP000290092"/>
    </source>
</evidence>
<evidence type="ECO:0000256" key="4">
    <source>
        <dbReference type="ARBA" id="ARBA00022552"/>
    </source>
</evidence>
<keyword evidence="6 10" id="KW-0808">Transferase</keyword>
<keyword evidence="3 10" id="KW-0963">Cytoplasm</keyword>
<protein>
    <recommendedName>
        <fullName evidence="10">Ribosomal RNA small subunit methyltransferase E</fullName>
        <ecNumber evidence="10">2.1.1.193</ecNumber>
    </recommendedName>
</protein>
<dbReference type="AlphaFoldDB" id="A0AAX2AFA1"/>
<organism evidence="13 14">
    <name type="scientific">Malaciobacter mytili LMG 24559</name>
    <dbReference type="NCBI Taxonomy" id="1032238"/>
    <lineage>
        <taxon>Bacteria</taxon>
        <taxon>Pseudomonadati</taxon>
        <taxon>Campylobacterota</taxon>
        <taxon>Epsilonproteobacteria</taxon>
        <taxon>Campylobacterales</taxon>
        <taxon>Arcobacteraceae</taxon>
        <taxon>Malaciobacter</taxon>
    </lineage>
</organism>
<evidence type="ECO:0000256" key="9">
    <source>
        <dbReference type="ARBA" id="ARBA00047944"/>
    </source>
</evidence>
<keyword evidence="7 10" id="KW-0949">S-adenosyl-L-methionine</keyword>
<dbReference type="Pfam" id="PF20260">
    <property type="entry name" value="PUA_4"/>
    <property type="match status" value="1"/>
</dbReference>
<dbReference type="RefSeq" id="WP_114840867.1">
    <property type="nucleotide sequence ID" value="NZ_CP031219.1"/>
</dbReference>
<dbReference type="Proteomes" id="UP000290092">
    <property type="component" value="Unassembled WGS sequence"/>
</dbReference>
<dbReference type="NCBIfam" id="TIGR00046">
    <property type="entry name" value="RsmE family RNA methyltransferase"/>
    <property type="match status" value="1"/>
</dbReference>
<evidence type="ECO:0000256" key="1">
    <source>
        <dbReference type="ARBA" id="ARBA00004496"/>
    </source>
</evidence>
<gene>
    <name evidence="13" type="ORF">CP985_09375</name>
</gene>
<dbReference type="InterPro" id="IPR006700">
    <property type="entry name" value="RsmE"/>
</dbReference>
<dbReference type="InterPro" id="IPR029028">
    <property type="entry name" value="Alpha/beta_knot_MTases"/>
</dbReference>
<dbReference type="PIRSF" id="PIRSF015601">
    <property type="entry name" value="MTase_slr0722"/>
    <property type="match status" value="1"/>
</dbReference>
<accession>A0AAX2AFA1</accession>
<dbReference type="GO" id="GO:0070042">
    <property type="term" value="F:rRNA (uridine-N3-)-methyltransferase activity"/>
    <property type="evidence" value="ECO:0007669"/>
    <property type="project" value="TreeGrafter"/>
</dbReference>
<dbReference type="Gene3D" id="3.40.1280.10">
    <property type="match status" value="1"/>
</dbReference>